<dbReference type="InterPro" id="IPR053924">
    <property type="entry name" value="RecX_HTH_2nd"/>
</dbReference>
<evidence type="ECO:0000259" key="6">
    <source>
        <dbReference type="Pfam" id="PF02631"/>
    </source>
</evidence>
<evidence type="ECO:0000256" key="3">
    <source>
        <dbReference type="ARBA" id="ARBA00018111"/>
    </source>
</evidence>
<dbReference type="HAMAP" id="MF_01114">
    <property type="entry name" value="RecX"/>
    <property type="match status" value="1"/>
</dbReference>
<evidence type="ECO:0000259" key="7">
    <source>
        <dbReference type="Pfam" id="PF21982"/>
    </source>
</evidence>
<evidence type="ECO:0000313" key="8">
    <source>
        <dbReference type="EMBL" id="TDK27093.1"/>
    </source>
</evidence>
<comment type="caution">
    <text evidence="8">The sequence shown here is derived from an EMBL/GenBank/DDBJ whole genome shotgun (WGS) entry which is preliminary data.</text>
</comment>
<dbReference type="InterPro" id="IPR003783">
    <property type="entry name" value="Regulatory_RecX"/>
</dbReference>
<dbReference type="OrthoDB" id="5244465at2"/>
<comment type="function">
    <text evidence="5">Modulates RecA activity.</text>
</comment>
<dbReference type="Gene3D" id="1.10.10.10">
    <property type="entry name" value="Winged helix-like DNA-binding domain superfamily/Winged helix DNA-binding domain"/>
    <property type="match status" value="1"/>
</dbReference>
<evidence type="ECO:0000256" key="2">
    <source>
        <dbReference type="ARBA" id="ARBA00009695"/>
    </source>
</evidence>
<evidence type="ECO:0000313" key="9">
    <source>
        <dbReference type="Proteomes" id="UP000295411"/>
    </source>
</evidence>
<dbReference type="GO" id="GO:0005737">
    <property type="term" value="C:cytoplasm"/>
    <property type="evidence" value="ECO:0007669"/>
    <property type="project" value="UniProtKB-SubCell"/>
</dbReference>
<dbReference type="Pfam" id="PF21982">
    <property type="entry name" value="RecX_HTH1"/>
    <property type="match status" value="1"/>
</dbReference>
<protein>
    <recommendedName>
        <fullName evidence="3 5">Regulatory protein RecX</fullName>
    </recommendedName>
</protein>
<organism evidence="8 9">
    <name type="scientific">Arthrobacter crusticola</name>
    <dbReference type="NCBI Taxonomy" id="2547960"/>
    <lineage>
        <taxon>Bacteria</taxon>
        <taxon>Bacillati</taxon>
        <taxon>Actinomycetota</taxon>
        <taxon>Actinomycetes</taxon>
        <taxon>Micrococcales</taxon>
        <taxon>Micrococcaceae</taxon>
        <taxon>Arthrobacter</taxon>
    </lineage>
</organism>
<dbReference type="Pfam" id="PF02631">
    <property type="entry name" value="RecX_HTH2"/>
    <property type="match status" value="1"/>
</dbReference>
<feature type="domain" description="RecX second three-helical" evidence="6">
    <location>
        <begin position="37"/>
        <end position="78"/>
    </location>
</feature>
<name>A0A4R5U0M6_9MICC</name>
<dbReference type="GO" id="GO:0006282">
    <property type="term" value="P:regulation of DNA repair"/>
    <property type="evidence" value="ECO:0007669"/>
    <property type="project" value="UniProtKB-UniRule"/>
</dbReference>
<accession>A0A4R5U0M6</accession>
<evidence type="ECO:0000256" key="4">
    <source>
        <dbReference type="ARBA" id="ARBA00022490"/>
    </source>
</evidence>
<dbReference type="PANTHER" id="PTHR33602:SF1">
    <property type="entry name" value="REGULATORY PROTEIN RECX FAMILY PROTEIN"/>
    <property type="match status" value="1"/>
</dbReference>
<evidence type="ECO:0000256" key="1">
    <source>
        <dbReference type="ARBA" id="ARBA00004496"/>
    </source>
</evidence>
<dbReference type="PANTHER" id="PTHR33602">
    <property type="entry name" value="REGULATORY PROTEIN RECX FAMILY PROTEIN"/>
    <property type="match status" value="1"/>
</dbReference>
<dbReference type="InterPro" id="IPR053926">
    <property type="entry name" value="RecX_HTH_1st"/>
</dbReference>
<dbReference type="AlphaFoldDB" id="A0A4R5U0M6"/>
<comment type="subcellular location">
    <subcellularLocation>
        <location evidence="1 5">Cytoplasm</location>
    </subcellularLocation>
</comment>
<keyword evidence="4 5" id="KW-0963">Cytoplasm</keyword>
<dbReference type="EMBL" id="SMTK01000002">
    <property type="protein sequence ID" value="TDK27093.1"/>
    <property type="molecule type" value="Genomic_DNA"/>
</dbReference>
<dbReference type="RefSeq" id="WP_133403435.1">
    <property type="nucleotide sequence ID" value="NZ_SMTK01000002.1"/>
</dbReference>
<gene>
    <name evidence="5" type="primary">recX</name>
    <name evidence="8" type="ORF">E2F48_07475</name>
</gene>
<feature type="domain" description="RecX first three-helical" evidence="7">
    <location>
        <begin position="3"/>
        <end position="29"/>
    </location>
</feature>
<comment type="similarity">
    <text evidence="2 5">Belongs to the RecX family.</text>
</comment>
<reference evidence="8 9" key="1">
    <citation type="submission" date="2019-03" db="EMBL/GenBank/DDBJ databases">
        <title>Arthrobacter sp. nov., an bacterium isolated from biocrust in Mu Us Desert.</title>
        <authorList>
            <person name="Lixiong L."/>
        </authorList>
    </citation>
    <scope>NUCLEOTIDE SEQUENCE [LARGE SCALE GENOMIC DNA]</scope>
    <source>
        <strain evidence="8 9">SLN-3</strain>
    </source>
</reference>
<sequence>MGPRSRHQLAVKLAERGVPEESATAVLDRFEEVQLIDDAEFARMWVRSRSATRSLARSALKRELAEKGVDPALAEDALAQVSDDDERDAARELIHRKMRQGVDLSDRSARDKEVRRLVSMLARKGYAPGLAFALVKDALDGQDTAFG</sequence>
<keyword evidence="9" id="KW-1185">Reference proteome</keyword>
<dbReference type="InterPro" id="IPR036388">
    <property type="entry name" value="WH-like_DNA-bd_sf"/>
</dbReference>
<dbReference type="Proteomes" id="UP000295411">
    <property type="component" value="Unassembled WGS sequence"/>
</dbReference>
<evidence type="ECO:0000256" key="5">
    <source>
        <dbReference type="HAMAP-Rule" id="MF_01114"/>
    </source>
</evidence>
<proteinExistence type="inferred from homology"/>